<evidence type="ECO:0000313" key="5">
    <source>
        <dbReference type="Proteomes" id="UP001428817"/>
    </source>
</evidence>
<name>A0ABP9PEX8_9PSEU</name>
<dbReference type="InterPro" id="IPR036052">
    <property type="entry name" value="TrpB-like_PALP_sf"/>
</dbReference>
<protein>
    <recommendedName>
        <fullName evidence="6">1-aminocyclopropane-1-carboxylate deaminase</fullName>
    </recommendedName>
</protein>
<gene>
    <name evidence="4" type="ORF">GCM10023321_03380</name>
</gene>
<dbReference type="Gene3D" id="3.40.50.1100">
    <property type="match status" value="1"/>
</dbReference>
<proteinExistence type="inferred from homology"/>
<accession>A0ABP9PEX8</accession>
<keyword evidence="3" id="KW-0663">Pyridoxal phosphate</keyword>
<reference evidence="5" key="1">
    <citation type="journal article" date="2019" name="Int. J. Syst. Evol. Microbiol.">
        <title>The Global Catalogue of Microorganisms (GCM) 10K type strain sequencing project: providing services to taxonomists for standard genome sequencing and annotation.</title>
        <authorList>
            <consortium name="The Broad Institute Genomics Platform"/>
            <consortium name="The Broad Institute Genome Sequencing Center for Infectious Disease"/>
            <person name="Wu L."/>
            <person name="Ma J."/>
        </authorList>
    </citation>
    <scope>NUCLEOTIDE SEQUENCE [LARGE SCALE GENOMIC DNA]</scope>
    <source>
        <strain evidence="5">JCM 18303</strain>
    </source>
</reference>
<organism evidence="4 5">
    <name type="scientific">Pseudonocardia eucalypti</name>
    <dbReference type="NCBI Taxonomy" id="648755"/>
    <lineage>
        <taxon>Bacteria</taxon>
        <taxon>Bacillati</taxon>
        <taxon>Actinomycetota</taxon>
        <taxon>Actinomycetes</taxon>
        <taxon>Pseudonocardiales</taxon>
        <taxon>Pseudonocardiaceae</taxon>
        <taxon>Pseudonocardia</taxon>
    </lineage>
</organism>
<evidence type="ECO:0008006" key="6">
    <source>
        <dbReference type="Google" id="ProtNLM"/>
    </source>
</evidence>
<dbReference type="PANTHER" id="PTHR43780">
    <property type="entry name" value="1-AMINOCYCLOPROPANE-1-CARBOXYLATE DEAMINASE-RELATED"/>
    <property type="match status" value="1"/>
</dbReference>
<dbReference type="Proteomes" id="UP001428817">
    <property type="component" value="Unassembled WGS sequence"/>
</dbReference>
<dbReference type="RefSeq" id="WP_185058611.1">
    <property type="nucleotide sequence ID" value="NZ_BAABJP010000001.1"/>
</dbReference>
<comment type="caution">
    <text evidence="4">The sequence shown here is derived from an EMBL/GenBank/DDBJ whole genome shotgun (WGS) entry which is preliminary data.</text>
</comment>
<keyword evidence="5" id="KW-1185">Reference proteome</keyword>
<dbReference type="InterPro" id="IPR027278">
    <property type="entry name" value="ACCD_DCysDesulf"/>
</dbReference>
<evidence type="ECO:0000313" key="4">
    <source>
        <dbReference type="EMBL" id="GAA5145464.1"/>
    </source>
</evidence>
<evidence type="ECO:0000256" key="1">
    <source>
        <dbReference type="ARBA" id="ARBA00001933"/>
    </source>
</evidence>
<evidence type="ECO:0000256" key="2">
    <source>
        <dbReference type="ARBA" id="ARBA00008639"/>
    </source>
</evidence>
<dbReference type="SUPFAM" id="SSF53686">
    <property type="entry name" value="Tryptophan synthase beta subunit-like PLP-dependent enzymes"/>
    <property type="match status" value="1"/>
</dbReference>
<sequence length="120" mass="13296">MSSPLVEVLDDRLRGNRLLVKRDDLLDPEIPGNKSRKLKYQLLGAQASGITTLLTFGGAYSNHVRAVAAAGRRFGFDTIGVIRGEERPFNEGLAHAESAGMRLHYLDRATARDEWLYRAG</sequence>
<comment type="cofactor">
    <cofactor evidence="1">
        <name>pyridoxal 5'-phosphate</name>
        <dbReference type="ChEBI" id="CHEBI:597326"/>
    </cofactor>
</comment>
<evidence type="ECO:0000256" key="3">
    <source>
        <dbReference type="ARBA" id="ARBA00022898"/>
    </source>
</evidence>
<dbReference type="EMBL" id="BAABJP010000001">
    <property type="protein sequence ID" value="GAA5145464.1"/>
    <property type="molecule type" value="Genomic_DNA"/>
</dbReference>
<dbReference type="PANTHER" id="PTHR43780:SF2">
    <property type="entry name" value="1-AMINOCYCLOPROPANE-1-CARBOXYLATE DEAMINASE-RELATED"/>
    <property type="match status" value="1"/>
</dbReference>
<comment type="similarity">
    <text evidence="2">Belongs to the ACC deaminase/D-cysteine desulfhydrase family.</text>
</comment>